<evidence type="ECO:0000256" key="9">
    <source>
        <dbReference type="ARBA" id="ARBA00023180"/>
    </source>
</evidence>
<dbReference type="EMBL" id="KT805764">
    <property type="protein sequence ID" value="AMM43012.1"/>
    <property type="molecule type" value="mRNA"/>
</dbReference>
<sequence>MDQLVLVKWLIWLGLILLIQIHGNNCCFEEERLALLQFKASLQSLDWTYDADELPSWVDDDPKSDCCKWERVTCNFTTGHVIQLSLNSTSQSDSFSYHCYDDDKVWFLNISIFQPIKELRSLDLSSNEIGSSIHNNGFEKLSSLKNLKVLNLGKNCFNKSILSSVAAVTSLETLILEDLGMEGSFLSQDFKILSKLSKLKHLDLSWNPFNNDILNSLSTFSSLERLDLSYNRLQGTLFTQGIDKLNNLTAFILRSNQLDGTLEMQKFSAFKSLEILDLRENEFTGCIPEQMWAPPYLKALSLSGNNFNCSLPNQSFRGLEKLEELDLSNNNFGGSLPISLYNLTFVRFLDLSQNQFTGNISAAWLASLKSLEYIDLSYNQFQGSFSINLFANHSSLEVIRLRDNKIEVETRKYSGLVPSFQLKVLVLQNCRLDSLDFLFHQSILKVVDLSHNKINGRFPNWLFENNTGLEYLSLENNSFNGQIQEIRGNNKFDNLRYLNLASNSFQGDFPFSAGDNCKLESLDLSSNNFSGEISEKLFSSCTSLERLKLSHNNFHGEILTGRLNLTGLYSLELNDNQFVGTLSSLATMPNTNRLNILDVSNNYFNGEIRRWMENFTFCSVLIMHGNLFDGQISCQLLSGNLVDLSHNSFSGPLPSCSFPTLKSVERRIHLNLQGNRFTGSIPEAFLSSTLYTLDLRDNNLSGYIPYPNTFGEFGPMLQVLLLGGNRLNGSIPNWLCQLNDITLLDLSRNSFSGFIPHCLHNLSFGRDGGEFNGPFEIASGTIFQISTVYNGSLMGNGEILGWNIDTINVKQKVEFVTKHRANTYQGDIISFMSGLDLSHNNLTGEIPFELAKLSQIHALNLSHNQLIGSIPTSFSNLTQLESLDLSHNHLSGQIPSDLIGLHFLAVFSVAYNNLSGTAPDMKGQFSTFDSSSYEGNPFLCGPQLEKSCNNGDNESPTSPMELPHEVDDGKWYEIDQLVFFASFSVSFAMFFLGVITLLYINPYWRQRLFYHCEKFMFSCYYFVYDPFSKFFVYLYH</sequence>
<dbReference type="SMART" id="SM00369">
    <property type="entry name" value="LRR_TYP"/>
    <property type="match status" value="9"/>
</dbReference>
<keyword evidence="8 10" id="KW-0472">Membrane</keyword>
<dbReference type="Pfam" id="PF13516">
    <property type="entry name" value="LRR_6"/>
    <property type="match status" value="2"/>
</dbReference>
<evidence type="ECO:0000256" key="8">
    <source>
        <dbReference type="ARBA" id="ARBA00023136"/>
    </source>
</evidence>
<dbReference type="InterPro" id="IPR051502">
    <property type="entry name" value="RLP_Defense_Trigger"/>
</dbReference>
<evidence type="ECO:0000256" key="6">
    <source>
        <dbReference type="ARBA" id="ARBA00022737"/>
    </source>
</evidence>
<keyword evidence="6" id="KW-0677">Repeat</keyword>
<feature type="domain" description="Leucine-rich repeat-containing N-terminal plant-type" evidence="12">
    <location>
        <begin position="30"/>
        <end position="75"/>
    </location>
</feature>
<protein>
    <submittedName>
        <fullName evidence="13">LRR-RLK</fullName>
    </submittedName>
</protein>
<dbReference type="InterPro" id="IPR003591">
    <property type="entry name" value="Leu-rich_rpt_typical-subtyp"/>
</dbReference>
<comment type="subcellular location">
    <subcellularLocation>
        <location evidence="1">Cell membrane</location>
        <topology evidence="1">Single-pass type I membrane protein</topology>
    </subcellularLocation>
</comment>
<dbReference type="PROSITE" id="PS51450">
    <property type="entry name" value="LRR"/>
    <property type="match status" value="2"/>
</dbReference>
<evidence type="ECO:0000259" key="12">
    <source>
        <dbReference type="Pfam" id="PF08263"/>
    </source>
</evidence>
<keyword evidence="4" id="KW-0433">Leucine-rich repeat</keyword>
<keyword evidence="7 10" id="KW-1133">Transmembrane helix</keyword>
<keyword evidence="9" id="KW-0325">Glycoprotein</keyword>
<reference evidence="13" key="1">
    <citation type="journal article" date="2015" name="Int J Genomics">
        <title>Genome-Wide Identification and Characterization of the LRR-RLK Gene Family in Two Vernicia Species.</title>
        <authorList>
            <person name="Zhu H."/>
            <person name="Wang Y."/>
            <person name="Yin H."/>
            <person name="Gao M."/>
            <person name="Zhang Q."/>
            <person name="Chen Y."/>
        </authorList>
    </citation>
    <scope>NUCLEOTIDE SEQUENCE</scope>
</reference>
<evidence type="ECO:0000313" key="13">
    <source>
        <dbReference type="EMBL" id="AMM43012.1"/>
    </source>
</evidence>
<dbReference type="Pfam" id="PF13855">
    <property type="entry name" value="LRR_8"/>
    <property type="match status" value="3"/>
</dbReference>
<dbReference type="Pfam" id="PF00560">
    <property type="entry name" value="LRR_1"/>
    <property type="match status" value="7"/>
</dbReference>
<dbReference type="InterPro" id="IPR001611">
    <property type="entry name" value="Leu-rich_rpt"/>
</dbReference>
<evidence type="ECO:0000256" key="1">
    <source>
        <dbReference type="ARBA" id="ARBA00004251"/>
    </source>
</evidence>
<dbReference type="FunFam" id="3.80.10.10:FF:000213">
    <property type="entry name" value="Tyrosine-sulfated glycopeptide receptor 1"/>
    <property type="match status" value="1"/>
</dbReference>
<proteinExistence type="evidence at transcript level"/>
<keyword evidence="3" id="KW-1003">Cell membrane</keyword>
<feature type="transmembrane region" description="Helical" evidence="10">
    <location>
        <begin position="977"/>
        <end position="1000"/>
    </location>
</feature>
<keyword evidence="5 10" id="KW-0812">Transmembrane</keyword>
<dbReference type="GO" id="GO:0005886">
    <property type="term" value="C:plasma membrane"/>
    <property type="evidence" value="ECO:0007669"/>
    <property type="project" value="UniProtKB-SubCell"/>
</dbReference>
<dbReference type="PANTHER" id="PTHR48062:SF21">
    <property type="entry name" value="RECEPTOR-LIKE PROTEIN 12"/>
    <property type="match status" value="1"/>
</dbReference>
<evidence type="ECO:0000256" key="3">
    <source>
        <dbReference type="ARBA" id="ARBA00022475"/>
    </source>
</evidence>
<dbReference type="Gene3D" id="3.80.10.10">
    <property type="entry name" value="Ribonuclease Inhibitor"/>
    <property type="match status" value="5"/>
</dbReference>
<feature type="signal peptide" evidence="11">
    <location>
        <begin position="1"/>
        <end position="23"/>
    </location>
</feature>
<organism evidence="13">
    <name type="scientific">Vernicia montana</name>
    <dbReference type="NCBI Taxonomy" id="316732"/>
    <lineage>
        <taxon>Eukaryota</taxon>
        <taxon>Viridiplantae</taxon>
        <taxon>Streptophyta</taxon>
        <taxon>Embryophyta</taxon>
        <taxon>Tracheophyta</taxon>
        <taxon>Spermatophyta</taxon>
        <taxon>Magnoliopsida</taxon>
        <taxon>eudicotyledons</taxon>
        <taxon>Gunneridae</taxon>
        <taxon>Pentapetalae</taxon>
        <taxon>rosids</taxon>
        <taxon>fabids</taxon>
        <taxon>Malpighiales</taxon>
        <taxon>Euphorbiaceae</taxon>
        <taxon>Crotonoideae</taxon>
        <taxon>Aleuritideae</taxon>
        <taxon>Vernicia</taxon>
    </lineage>
</organism>
<dbReference type="AlphaFoldDB" id="A0A140G4P0"/>
<evidence type="ECO:0000256" key="5">
    <source>
        <dbReference type="ARBA" id="ARBA00022692"/>
    </source>
</evidence>
<evidence type="ECO:0000256" key="10">
    <source>
        <dbReference type="SAM" id="Phobius"/>
    </source>
</evidence>
<evidence type="ECO:0000256" key="7">
    <source>
        <dbReference type="ARBA" id="ARBA00022989"/>
    </source>
</evidence>
<dbReference type="SMART" id="SM00365">
    <property type="entry name" value="LRR_SD22"/>
    <property type="match status" value="6"/>
</dbReference>
<feature type="chain" id="PRO_5007302323" evidence="11">
    <location>
        <begin position="24"/>
        <end position="1036"/>
    </location>
</feature>
<dbReference type="InterPro" id="IPR032675">
    <property type="entry name" value="LRR_dom_sf"/>
</dbReference>
<dbReference type="PANTHER" id="PTHR48062">
    <property type="entry name" value="RECEPTOR-LIKE PROTEIN 14"/>
    <property type="match status" value="1"/>
</dbReference>
<dbReference type="FunFam" id="3.80.10.10:FF:001678">
    <property type="entry name" value="Calmodulin-binding receptor kinase CaMRLK"/>
    <property type="match status" value="1"/>
</dbReference>
<keyword evidence="11" id="KW-0732">Signal</keyword>
<evidence type="ECO:0000256" key="11">
    <source>
        <dbReference type="SAM" id="SignalP"/>
    </source>
</evidence>
<dbReference type="SUPFAM" id="SSF52058">
    <property type="entry name" value="L domain-like"/>
    <property type="match status" value="4"/>
</dbReference>
<dbReference type="PRINTS" id="PR00019">
    <property type="entry name" value="LEURICHRPT"/>
</dbReference>
<comment type="similarity">
    <text evidence="2">Belongs to the RLP family.</text>
</comment>
<dbReference type="Pfam" id="PF08263">
    <property type="entry name" value="LRRNT_2"/>
    <property type="match status" value="1"/>
</dbReference>
<dbReference type="InterPro" id="IPR013210">
    <property type="entry name" value="LRR_N_plant-typ"/>
</dbReference>
<accession>A0A140G4P0</accession>
<evidence type="ECO:0000256" key="2">
    <source>
        <dbReference type="ARBA" id="ARBA00009592"/>
    </source>
</evidence>
<name>A0A140G4P0_9ROSI</name>
<evidence type="ECO:0000256" key="4">
    <source>
        <dbReference type="ARBA" id="ARBA00022614"/>
    </source>
</evidence>